<feature type="compositionally biased region" description="Polar residues" evidence="1">
    <location>
        <begin position="1"/>
        <end position="12"/>
    </location>
</feature>
<protein>
    <submittedName>
        <fullName evidence="2">Uncharacterized protein</fullName>
    </submittedName>
</protein>
<proteinExistence type="predicted"/>
<evidence type="ECO:0000313" key="2">
    <source>
        <dbReference type="EMBL" id="UKK02984.2"/>
    </source>
</evidence>
<evidence type="ECO:0000313" key="3">
    <source>
        <dbReference type="Proteomes" id="UP000244811"/>
    </source>
</evidence>
<organism evidence="2 3">
    <name type="scientific">Theileria orientalis</name>
    <dbReference type="NCBI Taxonomy" id="68886"/>
    <lineage>
        <taxon>Eukaryota</taxon>
        <taxon>Sar</taxon>
        <taxon>Alveolata</taxon>
        <taxon>Apicomplexa</taxon>
        <taxon>Aconoidasida</taxon>
        <taxon>Piroplasmida</taxon>
        <taxon>Theileriidae</taxon>
        <taxon>Theileria</taxon>
    </lineage>
</organism>
<reference evidence="2" key="1">
    <citation type="submission" date="2022-07" db="EMBL/GenBank/DDBJ databases">
        <title>Evaluation of T. orientalis genome assembly methods using nanopore sequencing and analysis of variation between genomes.</title>
        <authorList>
            <person name="Yam J."/>
            <person name="Micallef M.L."/>
            <person name="Liu M."/>
            <person name="Djordjevic S.P."/>
            <person name="Bogema D.R."/>
            <person name="Jenkins C."/>
        </authorList>
    </citation>
    <scope>NUCLEOTIDE SEQUENCE</scope>
    <source>
        <strain evidence="2">Goon Nure</strain>
    </source>
</reference>
<accession>A0A976ME40</accession>
<dbReference type="AlphaFoldDB" id="A0A976ME40"/>
<dbReference type="EMBL" id="CP056072">
    <property type="protein sequence ID" value="UKK02984.2"/>
    <property type="molecule type" value="Genomic_DNA"/>
</dbReference>
<feature type="region of interest" description="Disordered" evidence="1">
    <location>
        <begin position="1"/>
        <end position="121"/>
    </location>
</feature>
<evidence type="ECO:0000256" key="1">
    <source>
        <dbReference type="SAM" id="MobiDB-lite"/>
    </source>
</evidence>
<name>A0A976ME40_THEOR</name>
<sequence>MKKNGNRSSADSSLKVDESGKKSEKVMVPFFESDESTVSISLKPPRSSQSRRPRFFKGNSDPQPSRNPRFPGRKDTSKPPLTKEVGLGGEPSRLNPNDGLKNSWPLLKPRERPHFNGTRGNTNSPGFNAHDANFNNDHGANLNSTHGIKLNSAHGGNVNNAHGGNLNSTHCIGTNSTHVVTSTNVVVRETRIAYIDRNNVGNIRPLTELYDKNDLRAPSETPGDVVHKIKREFKPSLTCELDPIGRQSTFVDALIRNSNSFEDVVVDDSHRLDRPNKSQELKSVLTKMGILDKTHSQKDDSCFPELEKDLGNRYVFPKYMTSPDPSSIPIPGSL</sequence>
<dbReference type="Proteomes" id="UP000244811">
    <property type="component" value="Chromosome 4"/>
</dbReference>
<feature type="compositionally biased region" description="Basic and acidic residues" evidence="1">
    <location>
        <begin position="14"/>
        <end position="25"/>
    </location>
</feature>
<gene>
    <name evidence="2" type="ORF">MACK_003086</name>
</gene>